<dbReference type="AlphaFoldDB" id="A0A6H2EN84"/>
<accession>A0A6H2EN84</accession>
<protein>
    <submittedName>
        <fullName evidence="2">Uncharacterized protein</fullName>
    </submittedName>
</protein>
<evidence type="ECO:0000313" key="3">
    <source>
        <dbReference type="Proteomes" id="UP000502298"/>
    </source>
</evidence>
<evidence type="ECO:0000256" key="1">
    <source>
        <dbReference type="SAM" id="MobiDB-lite"/>
    </source>
</evidence>
<keyword evidence="3" id="KW-1185">Reference proteome</keyword>
<dbReference type="KEGG" id="arca:HC352_08355"/>
<reference evidence="2 3" key="1">
    <citation type="submission" date="2020-03" db="EMBL/GenBank/DDBJ databases">
        <title>Complete genome of Arcanobacterium buesumensis sp. nov. strain 2701.</title>
        <authorList>
            <person name="Borowiak M."/>
            <person name="Alssahen M."/>
            <person name="Laemmler C."/>
            <person name="Malorny B."/>
            <person name="Hassan A."/>
            <person name="Prenger-Berninghoff E."/>
            <person name="Ploetz M."/>
            <person name="Abdulmawjood A."/>
        </authorList>
    </citation>
    <scope>NUCLEOTIDE SEQUENCE [LARGE SCALE GENOMIC DNA]</scope>
    <source>
        <strain evidence="2 3">2701</strain>
    </source>
</reference>
<feature type="compositionally biased region" description="Basic and acidic residues" evidence="1">
    <location>
        <begin position="337"/>
        <end position="346"/>
    </location>
</feature>
<name>A0A6H2EN84_9ACTO</name>
<evidence type="ECO:0000313" key="2">
    <source>
        <dbReference type="EMBL" id="QJC22512.1"/>
    </source>
</evidence>
<gene>
    <name evidence="2" type="ORF">HC352_08355</name>
</gene>
<organism evidence="2 3">
    <name type="scientific">Arcanobacterium buesumense</name>
    <dbReference type="NCBI Taxonomy" id="2722751"/>
    <lineage>
        <taxon>Bacteria</taxon>
        <taxon>Bacillati</taxon>
        <taxon>Actinomycetota</taxon>
        <taxon>Actinomycetes</taxon>
        <taxon>Actinomycetales</taxon>
        <taxon>Actinomycetaceae</taxon>
        <taxon>Arcanobacterium</taxon>
    </lineage>
</organism>
<sequence>MDQKTYPLDAFSNIMESKDVSHLEIYSNYSWHGHTLDKGYWNSIAKRGWEDKDFPWLKAAIRVDSSYMRQFEETGDISGFPKHPLKREVERSWDPTLSDVVVKPKGDSVWVPIEIDMHAYPSLEWVPEYRGPYKTGQAYIDTGPVYIHEDYVFDEDCIYKGEYVLADDASYPNIKVHDSYDSFDALMHDPLAFDFRTLITPKRVASEYLVICADPTMAHLDGDKDYPRLFNMIYDRSYSVFSPLSVKGKELIGKGRDASISKCPMVMYRSTGEILAQWDLSRSMADDFQDYSKLRDALNGKFALRDREQHRLSTRTDLAEKIQGKVNKAASVSPKANDSRHPDIGQRKGNNLGR</sequence>
<dbReference type="RefSeq" id="WP_168918434.1">
    <property type="nucleotide sequence ID" value="NZ_CP050804.1"/>
</dbReference>
<dbReference type="Proteomes" id="UP000502298">
    <property type="component" value="Chromosome"/>
</dbReference>
<feature type="region of interest" description="Disordered" evidence="1">
    <location>
        <begin position="324"/>
        <end position="354"/>
    </location>
</feature>
<dbReference type="EMBL" id="CP050804">
    <property type="protein sequence ID" value="QJC22512.1"/>
    <property type="molecule type" value="Genomic_DNA"/>
</dbReference>
<proteinExistence type="predicted"/>